<organism evidence="1">
    <name type="scientific">Mimiviridae sp. ChoanoV1</name>
    <dbReference type="NCBI Taxonomy" id="2596887"/>
    <lineage>
        <taxon>Viruses</taxon>
        <taxon>Varidnaviria</taxon>
        <taxon>Bamfordvirae</taxon>
        <taxon>Nucleocytoviricota</taxon>
        <taxon>Megaviricetes</taxon>
        <taxon>Imitervirales</taxon>
        <taxon>Schizomimiviridae</taxon>
    </lineage>
</organism>
<name>A0A5B8ID79_9VIRU</name>
<evidence type="ECO:0000313" key="1">
    <source>
        <dbReference type="EMBL" id="QDY51646.1"/>
    </source>
</evidence>
<reference evidence="1" key="1">
    <citation type="submission" date="2018-11" db="EMBL/GenBank/DDBJ databases">
        <title>A distinct lineage of giant viruses engineers rhodopsin photosystems in predatory marine eukaryotes.</title>
        <authorList>
            <person name="Needham D.M."/>
            <person name="Yoshizawa S."/>
            <person name="Hosaka T."/>
            <person name="Poirier C."/>
            <person name="Choi C.-J."/>
            <person name="Hehenberger E."/>
            <person name="Irwin N.A.T."/>
            <person name="Wilken S."/>
            <person name="Yung C.-M."/>
            <person name="Bachy C."/>
            <person name="Kurihara R."/>
            <person name="Nakajima Y."/>
            <person name="Kojima K."/>
            <person name="Kimura-Someya T."/>
            <person name="Leonard G."/>
            <person name="Malmstrom R.R."/>
            <person name="Mende D."/>
            <person name="Olson D.K."/>
            <person name="Sudo Y."/>
            <person name="Sudek S."/>
            <person name="Richards T.A."/>
            <person name="DeLong E.F."/>
            <person name="Keeling P.J."/>
            <person name="Santoro A.E."/>
            <person name="Shirouzu M."/>
            <person name="Iwasaki W."/>
            <person name="Worden A.Z."/>
        </authorList>
    </citation>
    <scope>NUCLEOTIDE SEQUENCE</scope>
</reference>
<sequence length="168" mass="19701">MFSATNQDTHNKVLKMSHGQHLFKPHTIPFWRITTSAYVFPHLELKQKPSTQKEMIDICKELKSELSELDIYIYSQGEYCKELNADWNVCISIKEKDKEIKYTYIIRSCDDFNKTYGCPFVKSDYLSNYPGKGINGLKKDVNEKLFNIVESKLMELMPDSKKVDYFDT</sequence>
<accession>A0A5B8ID79</accession>
<proteinExistence type="predicted"/>
<protein>
    <submittedName>
        <fullName evidence="1">Uncharacterized protein</fullName>
    </submittedName>
</protein>
<gene>
    <name evidence="1" type="ORF">1_31</name>
</gene>
<dbReference type="EMBL" id="MK250085">
    <property type="protein sequence ID" value="QDY51646.1"/>
    <property type="molecule type" value="Genomic_DNA"/>
</dbReference>